<dbReference type="InterPro" id="IPR008969">
    <property type="entry name" value="CarboxyPept-like_regulatory"/>
</dbReference>
<dbReference type="NCBIfam" id="TIGR04057">
    <property type="entry name" value="SusC_RagA_signa"/>
    <property type="match status" value="1"/>
</dbReference>
<comment type="similarity">
    <text evidence="7">Belongs to the TonB-dependent receptor family.</text>
</comment>
<protein>
    <submittedName>
        <fullName evidence="10">TonB-linked outer membrane protein, SusC/RagA family</fullName>
    </submittedName>
</protein>
<dbReference type="InterPro" id="IPR039426">
    <property type="entry name" value="TonB-dep_rcpt-like"/>
</dbReference>
<dbReference type="Gene3D" id="2.40.170.20">
    <property type="entry name" value="TonB-dependent receptor, beta-barrel domain"/>
    <property type="match status" value="1"/>
</dbReference>
<keyword evidence="8" id="KW-0732">Signal</keyword>
<evidence type="ECO:0000256" key="3">
    <source>
        <dbReference type="ARBA" id="ARBA00022452"/>
    </source>
</evidence>
<feature type="domain" description="Secretin/TonB short N-terminal" evidence="9">
    <location>
        <begin position="56"/>
        <end position="107"/>
    </location>
</feature>
<dbReference type="Pfam" id="PF07715">
    <property type="entry name" value="Plug"/>
    <property type="match status" value="1"/>
</dbReference>
<dbReference type="InterPro" id="IPR011662">
    <property type="entry name" value="Secretin/TonB_short_N"/>
</dbReference>
<evidence type="ECO:0000256" key="4">
    <source>
        <dbReference type="ARBA" id="ARBA00022692"/>
    </source>
</evidence>
<dbReference type="Pfam" id="PF13715">
    <property type="entry name" value="CarbopepD_reg_2"/>
    <property type="match status" value="1"/>
</dbReference>
<evidence type="ECO:0000256" key="1">
    <source>
        <dbReference type="ARBA" id="ARBA00004571"/>
    </source>
</evidence>
<dbReference type="InterPro" id="IPR023997">
    <property type="entry name" value="TonB-dep_OMP_SusC/RagA_CS"/>
</dbReference>
<accession>A0A1N6J1A1</accession>
<dbReference type="SMART" id="SM00965">
    <property type="entry name" value="STN"/>
    <property type="match status" value="1"/>
</dbReference>
<evidence type="ECO:0000313" key="10">
    <source>
        <dbReference type="EMBL" id="SIO38158.1"/>
    </source>
</evidence>
<name>A0A1N6J1A1_9BACT</name>
<dbReference type="AlphaFoldDB" id="A0A1N6J1A1"/>
<feature type="chain" id="PRO_5013156318" evidence="8">
    <location>
        <begin position="32"/>
        <end position="1099"/>
    </location>
</feature>
<dbReference type="GO" id="GO:0009279">
    <property type="term" value="C:cell outer membrane"/>
    <property type="evidence" value="ECO:0007669"/>
    <property type="project" value="UniProtKB-SubCell"/>
</dbReference>
<dbReference type="EMBL" id="FSRA01000002">
    <property type="protein sequence ID" value="SIO38158.1"/>
    <property type="molecule type" value="Genomic_DNA"/>
</dbReference>
<dbReference type="STRING" id="536979.SAMN04488055_3548"/>
<proteinExistence type="inferred from homology"/>
<dbReference type="Gene3D" id="2.170.130.10">
    <property type="entry name" value="TonB-dependent receptor, plug domain"/>
    <property type="match status" value="1"/>
</dbReference>
<dbReference type="FunFam" id="2.170.130.10:FF:000003">
    <property type="entry name" value="SusC/RagA family TonB-linked outer membrane protein"/>
    <property type="match status" value="1"/>
</dbReference>
<keyword evidence="11" id="KW-1185">Reference proteome</keyword>
<dbReference type="Gene3D" id="2.60.40.1120">
    <property type="entry name" value="Carboxypeptidase-like, regulatory domain"/>
    <property type="match status" value="1"/>
</dbReference>
<keyword evidence="5 7" id="KW-0472">Membrane</keyword>
<dbReference type="Pfam" id="PF07660">
    <property type="entry name" value="STN"/>
    <property type="match status" value="1"/>
</dbReference>
<dbReference type="InterPro" id="IPR012910">
    <property type="entry name" value="Plug_dom"/>
</dbReference>
<dbReference type="InterPro" id="IPR037066">
    <property type="entry name" value="Plug_dom_sf"/>
</dbReference>
<keyword evidence="3 7" id="KW-1134">Transmembrane beta strand</keyword>
<evidence type="ECO:0000256" key="6">
    <source>
        <dbReference type="ARBA" id="ARBA00023237"/>
    </source>
</evidence>
<evidence type="ECO:0000256" key="8">
    <source>
        <dbReference type="SAM" id="SignalP"/>
    </source>
</evidence>
<dbReference type="InterPro" id="IPR023996">
    <property type="entry name" value="TonB-dep_OMP_SusC/RagA"/>
</dbReference>
<dbReference type="Proteomes" id="UP000185003">
    <property type="component" value="Unassembled WGS sequence"/>
</dbReference>
<sequence length="1099" mass="121021">MRRFYFKRHVMKFFTGILLFLCLQVSMEVSAQNVTISEKNTTMEKLFRYIEKQTGYVFFFDHKMIDKVPRLSVDLKNVPLEKALESILKNQPLSYSIVGKNIVIKQKEETPTYLPARSLDQDTAGRISGKVTDDNGEPLPGASIVVKGTTVRTVTDAGGNYQLSGVPRNGTILFTFVGMIPQEFVAGGNAVMNIKLQRSTVGLDEVVAIGYGTQKKVNLTGAVGTVSGKDLIANVPTNTVAALQGRLPGVTITQPSGQPGDEGVNILIRGIGTMNYAGPMILVDGLESRMDNVSPGDIESVSVLKDASSAAIYGSRAANGVILVTTKRGKNGVSEINYRGFTGWQATTNLPDHLPSHEYAELYNEANRNQGLPPRYSNDDIAKYKSGIDPYNFPNTDWQDLLITESGATQDHNLSFSGGNNITSYRVSFEYFNQKGLIKGSTHKRYNARINLDSKVKEWLTVGTNISLSRNNVIYPISPFSGGEEFFRQINFIPPTISNKNADGTWNRYTDGNPIAWVDAGGFRNGTNSHLLGSVFGELTLLKGLTLKGVAGVNYDLGDNKRHVKTIDYYSNGVHTVDGPNSVTDNITRQQTITLQSLLNYNRKFGKHAVKGLLGASREAYQFFTNEAFRKGFPSNDLDQLNGGSTEGMTNGGYAIESRLGSIFGRANYEFDNRYLLELNMRRDASSRFARGYRVGWFPSLSAGWRVTEENFMQGVSWIDNLKLRGSWGQLGNNNIGDYTYFQRVKLGQNYNFGGIVANGAATALASNAIISWEKTTELDLGFDLDLFRNKLLSISADYYDRYTDDILSSVPVSMIFGLPAPITNAGAMRNKGVELLLEHNHSIGAFQYSVALNGAFNKNKVERYKNPSKGNMIYAEGEAWGSYYGYEAIGIYQTDAEAAASPHLAGVPVYAGDLIFKDKNKDGKIDGDDRIVLGNTIPEFTYGANINLSYKGFDLSAFFQGASKVNRVIGAESFWAFDPNNGLRMHLDRTIVENGKVVKNGYYPRILITDKHNKENLSSFSVLNASYLRLKTAQIGYTIPTALLKKAGITRARVYASGQNLLTFTKFPSGFDPELLSGSGNGTYPQVKFYTVGIDVTF</sequence>
<organism evidence="10 11">
    <name type="scientific">Chitinophaga niabensis</name>
    <dbReference type="NCBI Taxonomy" id="536979"/>
    <lineage>
        <taxon>Bacteria</taxon>
        <taxon>Pseudomonadati</taxon>
        <taxon>Bacteroidota</taxon>
        <taxon>Chitinophagia</taxon>
        <taxon>Chitinophagales</taxon>
        <taxon>Chitinophagaceae</taxon>
        <taxon>Chitinophaga</taxon>
    </lineage>
</organism>
<gene>
    <name evidence="10" type="ORF">SAMN04488055_3548</name>
</gene>
<dbReference type="InterPro" id="IPR036942">
    <property type="entry name" value="Beta-barrel_TonB_sf"/>
</dbReference>
<keyword evidence="6 7" id="KW-0998">Cell outer membrane</keyword>
<dbReference type="SUPFAM" id="SSF56935">
    <property type="entry name" value="Porins"/>
    <property type="match status" value="1"/>
</dbReference>
<dbReference type="NCBIfam" id="TIGR04056">
    <property type="entry name" value="OMP_RagA_SusC"/>
    <property type="match status" value="1"/>
</dbReference>
<evidence type="ECO:0000256" key="7">
    <source>
        <dbReference type="PROSITE-ProRule" id="PRU01360"/>
    </source>
</evidence>
<reference evidence="10 11" key="1">
    <citation type="submission" date="2016-11" db="EMBL/GenBank/DDBJ databases">
        <authorList>
            <person name="Jaros S."/>
            <person name="Januszkiewicz K."/>
            <person name="Wedrychowicz H."/>
        </authorList>
    </citation>
    <scope>NUCLEOTIDE SEQUENCE [LARGE SCALE GENOMIC DNA]</scope>
    <source>
        <strain evidence="10 11">DSM 24787</strain>
    </source>
</reference>
<evidence type="ECO:0000313" key="11">
    <source>
        <dbReference type="Proteomes" id="UP000185003"/>
    </source>
</evidence>
<dbReference type="SUPFAM" id="SSF49464">
    <property type="entry name" value="Carboxypeptidase regulatory domain-like"/>
    <property type="match status" value="1"/>
</dbReference>
<comment type="subcellular location">
    <subcellularLocation>
        <location evidence="1 7">Cell outer membrane</location>
        <topology evidence="1 7">Multi-pass membrane protein</topology>
    </subcellularLocation>
</comment>
<keyword evidence="4 7" id="KW-0812">Transmembrane</keyword>
<feature type="signal peptide" evidence="8">
    <location>
        <begin position="1"/>
        <end position="31"/>
    </location>
</feature>
<evidence type="ECO:0000259" key="9">
    <source>
        <dbReference type="SMART" id="SM00965"/>
    </source>
</evidence>
<keyword evidence="2 7" id="KW-0813">Transport</keyword>
<evidence type="ECO:0000256" key="5">
    <source>
        <dbReference type="ARBA" id="ARBA00023136"/>
    </source>
</evidence>
<evidence type="ECO:0000256" key="2">
    <source>
        <dbReference type="ARBA" id="ARBA00022448"/>
    </source>
</evidence>
<dbReference type="PROSITE" id="PS52016">
    <property type="entry name" value="TONB_DEPENDENT_REC_3"/>
    <property type="match status" value="1"/>
</dbReference>